<proteinExistence type="predicted"/>
<dbReference type="PANTHER" id="PTHR33376">
    <property type="match status" value="1"/>
</dbReference>
<dbReference type="Pfam" id="PF03480">
    <property type="entry name" value="DctP"/>
    <property type="match status" value="1"/>
</dbReference>
<dbReference type="SUPFAM" id="SSF53850">
    <property type="entry name" value="Periplasmic binding protein-like II"/>
    <property type="match status" value="1"/>
</dbReference>
<protein>
    <submittedName>
        <fullName evidence="2">Sialic acid-binding periplasmic protein SiaP</fullName>
    </submittedName>
</protein>
<dbReference type="InterPro" id="IPR018389">
    <property type="entry name" value="DctP_fam"/>
</dbReference>
<dbReference type="PROSITE" id="PS51257">
    <property type="entry name" value="PROKAR_LIPOPROTEIN"/>
    <property type="match status" value="1"/>
</dbReference>
<evidence type="ECO:0000256" key="1">
    <source>
        <dbReference type="ARBA" id="ARBA00022729"/>
    </source>
</evidence>
<dbReference type="InterPro" id="IPR038404">
    <property type="entry name" value="TRAP_DctP_sf"/>
</dbReference>
<dbReference type="InterPro" id="IPR004682">
    <property type="entry name" value="TRAP_DctP"/>
</dbReference>
<dbReference type="GO" id="GO:0030246">
    <property type="term" value="F:carbohydrate binding"/>
    <property type="evidence" value="ECO:0007669"/>
    <property type="project" value="TreeGrafter"/>
</dbReference>
<keyword evidence="3" id="KW-1185">Reference proteome</keyword>
<keyword evidence="1" id="KW-0732">Signal</keyword>
<name>A0A9X7J5M7_9FIRM</name>
<dbReference type="RefSeq" id="WP_054935762.1">
    <property type="nucleotide sequence ID" value="NZ_PVXL01000025.1"/>
</dbReference>
<dbReference type="EMBL" id="PVXL01000025">
    <property type="protein sequence ID" value="PRR75647.1"/>
    <property type="molecule type" value="Genomic_DNA"/>
</dbReference>
<evidence type="ECO:0000313" key="3">
    <source>
        <dbReference type="Proteomes" id="UP000239430"/>
    </source>
</evidence>
<dbReference type="CDD" id="cd13603">
    <property type="entry name" value="PBP2_TRAP_Siap_TeaA_like"/>
    <property type="match status" value="1"/>
</dbReference>
<dbReference type="AlphaFoldDB" id="A0A9X7J5M7"/>
<evidence type="ECO:0000313" key="2">
    <source>
        <dbReference type="EMBL" id="PRR75647.1"/>
    </source>
</evidence>
<dbReference type="NCBIfam" id="TIGR00787">
    <property type="entry name" value="dctP"/>
    <property type="match status" value="1"/>
</dbReference>
<comment type="caution">
    <text evidence="2">The sequence shown here is derived from an EMBL/GenBank/DDBJ whole genome shotgun (WGS) entry which is preliminary data.</text>
</comment>
<organism evidence="2 3">
    <name type="scientific">Neomoorella stamsii</name>
    <dbReference type="NCBI Taxonomy" id="1266720"/>
    <lineage>
        <taxon>Bacteria</taxon>
        <taxon>Bacillati</taxon>
        <taxon>Bacillota</taxon>
        <taxon>Clostridia</taxon>
        <taxon>Neomoorellales</taxon>
        <taxon>Neomoorellaceae</taxon>
        <taxon>Neomoorella</taxon>
    </lineage>
</organism>
<reference evidence="2 3" key="1">
    <citation type="submission" date="2018-03" db="EMBL/GenBank/DDBJ databases">
        <title>Genome sequence of Moorella stamsii DSM 26217.</title>
        <authorList>
            <person name="Poehlein A."/>
            <person name="Daniel R."/>
        </authorList>
    </citation>
    <scope>NUCLEOTIDE SEQUENCE [LARGE SCALE GENOMIC DNA]</scope>
    <source>
        <strain evidence="3">DSM 26217</strain>
    </source>
</reference>
<dbReference type="GO" id="GO:0055085">
    <property type="term" value="P:transmembrane transport"/>
    <property type="evidence" value="ECO:0007669"/>
    <property type="project" value="InterPro"/>
</dbReference>
<accession>A0A9X7J5M7</accession>
<sequence length="352" mass="38535">MKKRKVLIGIGLVLVLVLGLMLSGCGSKWDTGNKASQPQGSSSTSDGIKKMRLGWVVARQDDHPYTVAAETFAKVVKEKTNGKIQFDLYPGGQLGGDRDMFEAIQMGNLDAGVISAPVIAGFTKVLVGADMPYIFNNDYDLMYKAESGPAGQKLLQRLEEEASVKALSFVYQPFRHFFTNKPIKGLDDMKGLKLRCMETPVHIDIFKALGTNPTPMPYNDVYTAMQTGTIDGFESDVIGANASKFYEVSKYVTISGHFNNAVVLLMSQKAWGQLSPDEQKAVQEAAQEAAKASLDISKKANEKYMQVMKDKGLTINEIDLKPFIAATQPVIDKYAAQIPEVKEFVAAVKALK</sequence>
<dbReference type="PANTHER" id="PTHR33376:SF2">
    <property type="entry name" value="DICARBOXYLATE-BINDING PERIPLASMIC PROTEIN"/>
    <property type="match status" value="1"/>
</dbReference>
<dbReference type="PIRSF" id="PIRSF006470">
    <property type="entry name" value="DctB"/>
    <property type="match status" value="1"/>
</dbReference>
<dbReference type="Proteomes" id="UP000239430">
    <property type="component" value="Unassembled WGS sequence"/>
</dbReference>
<dbReference type="Gene3D" id="3.40.190.170">
    <property type="entry name" value="Bacterial extracellular solute-binding protein, family 7"/>
    <property type="match status" value="1"/>
</dbReference>
<dbReference type="NCBIfam" id="NF037995">
    <property type="entry name" value="TRAP_S1"/>
    <property type="match status" value="1"/>
</dbReference>
<dbReference type="GO" id="GO:0030288">
    <property type="term" value="C:outer membrane-bounded periplasmic space"/>
    <property type="evidence" value="ECO:0007669"/>
    <property type="project" value="InterPro"/>
</dbReference>
<gene>
    <name evidence="2" type="primary">siaP_1</name>
    <name evidence="2" type="ORF">MOST_08300</name>
</gene>